<gene>
    <name evidence="1" type="ORF">Moror_5954</name>
</gene>
<proteinExistence type="predicted"/>
<dbReference type="AlphaFoldDB" id="V2WUT7"/>
<evidence type="ECO:0000313" key="1">
    <source>
        <dbReference type="EMBL" id="ESK85352.1"/>
    </source>
</evidence>
<dbReference type="Proteomes" id="UP000017559">
    <property type="component" value="Unassembled WGS sequence"/>
</dbReference>
<evidence type="ECO:0008006" key="3">
    <source>
        <dbReference type="Google" id="ProtNLM"/>
    </source>
</evidence>
<dbReference type="Gene3D" id="3.80.10.10">
    <property type="entry name" value="Ribonuclease Inhibitor"/>
    <property type="match status" value="1"/>
</dbReference>
<name>V2WUT7_MONRO</name>
<evidence type="ECO:0000313" key="2">
    <source>
        <dbReference type="Proteomes" id="UP000017559"/>
    </source>
</evidence>
<dbReference type="HOGENOM" id="CLU_679864_0_0_1"/>
<dbReference type="OrthoDB" id="2895818at2759"/>
<organism evidence="1 2">
    <name type="scientific">Moniliophthora roreri (strain MCA 2997)</name>
    <name type="common">Cocoa frosty pod rot fungus</name>
    <name type="synonym">Crinipellis roreri</name>
    <dbReference type="NCBI Taxonomy" id="1381753"/>
    <lineage>
        <taxon>Eukaryota</taxon>
        <taxon>Fungi</taxon>
        <taxon>Dikarya</taxon>
        <taxon>Basidiomycota</taxon>
        <taxon>Agaricomycotina</taxon>
        <taxon>Agaricomycetes</taxon>
        <taxon>Agaricomycetidae</taxon>
        <taxon>Agaricales</taxon>
        <taxon>Marasmiineae</taxon>
        <taxon>Marasmiaceae</taxon>
        <taxon>Moniliophthora</taxon>
    </lineage>
</organism>
<reference evidence="1 2" key="1">
    <citation type="journal article" date="2014" name="BMC Genomics">
        <title>Genome and secretome analysis of the hemibiotrophic fungal pathogen, Moniliophthora roreri, which causes frosty pod rot disease of cacao: mechanisms of the biotrophic and necrotrophic phases.</title>
        <authorList>
            <person name="Meinhardt L.W."/>
            <person name="Costa G.G.L."/>
            <person name="Thomazella D.P.T."/>
            <person name="Teixeira P.J.P.L."/>
            <person name="Carazzolle M.F."/>
            <person name="Schuster S.C."/>
            <person name="Carlson J.E."/>
            <person name="Guiltinan M.J."/>
            <person name="Mieczkowski P."/>
            <person name="Farmer A."/>
            <person name="Ramaraj T."/>
            <person name="Crozier J."/>
            <person name="Davis R.E."/>
            <person name="Shao J."/>
            <person name="Melnick R.L."/>
            <person name="Pereira G.A.G."/>
            <person name="Bailey B.A."/>
        </authorList>
    </citation>
    <scope>NUCLEOTIDE SEQUENCE [LARGE SCALE GENOMIC DNA]</scope>
    <source>
        <strain evidence="1 2">MCA 2997</strain>
    </source>
</reference>
<dbReference type="EMBL" id="AWSO01001087">
    <property type="protein sequence ID" value="ESK85352.1"/>
    <property type="molecule type" value="Genomic_DNA"/>
</dbReference>
<protein>
    <recommendedName>
        <fullName evidence="3">F-box domain-containing protein</fullName>
    </recommendedName>
</protein>
<dbReference type="InterPro" id="IPR032675">
    <property type="entry name" value="LRR_dom_sf"/>
</dbReference>
<accession>V2WUT7</accession>
<dbReference type="KEGG" id="mrr:Moror_5954"/>
<sequence>MRSILFESAPDDEEPWRQLPLAALPIAIDAEADVVDILNVLPFDLIESIIDMCKEDRETIRSCSLVCREWVTRSRKHLLEMSCVRVNRVNADAFVELVGSPHFTMRNIPHLEFSFRGESSQVAEVVVPTLAKHRISIRSLVLVADTLGQGSCKKSFRLLSSTYKTSLTELSLRNHLPDKLFDILQFVYSFPRLEKLSLNGTFRGLVSPSKLPVHLRNFSFVNGRSRGTDQILHWLTSPKAPPTLRLSSLAVHGIIEGDIPALQKLLDTSHNDLRYLNLSQISINDAVLHFGRLHYLQHLIISPRIHTLECHPIQFIEKMLLTISSYCLKEIELHLPHIQIPHLDEAQCQRLDEAFTLSQFSDVGMLTIKSNPTAMVLLEKAFTTCQSKGILTLTIAT</sequence>
<keyword evidence="2" id="KW-1185">Reference proteome</keyword>
<comment type="caution">
    <text evidence="1">The sequence shown here is derived from an EMBL/GenBank/DDBJ whole genome shotgun (WGS) entry which is preliminary data.</text>
</comment>
<dbReference type="SUPFAM" id="SSF52047">
    <property type="entry name" value="RNI-like"/>
    <property type="match status" value="1"/>
</dbReference>